<dbReference type="GO" id="GO:0004034">
    <property type="term" value="F:aldose 1-epimerase activity"/>
    <property type="evidence" value="ECO:0007669"/>
    <property type="project" value="TreeGrafter"/>
</dbReference>
<reference evidence="1 2" key="1">
    <citation type="submission" date="2024-01" db="EMBL/GenBank/DDBJ databases">
        <title>The complete chloroplast genome sequence of Lithospermum erythrorhizon: insights into the phylogenetic relationship among Boraginaceae species and the maternal lineages of purple gromwells.</title>
        <authorList>
            <person name="Okada T."/>
            <person name="Watanabe K."/>
        </authorList>
    </citation>
    <scope>NUCLEOTIDE SEQUENCE [LARGE SCALE GENOMIC DNA]</scope>
</reference>
<sequence>MAGFPGDLAVMVTCMFVGSNKLAIKMEAKPQNKATPVNIASHTYWNLGGHNSGTILSHDIQLFASSITPVDKNLIPTGDYFGKRHRL</sequence>
<keyword evidence="2" id="KW-1185">Reference proteome</keyword>
<name>A0AAV3Q7Z9_LITER</name>
<evidence type="ECO:0000313" key="2">
    <source>
        <dbReference type="Proteomes" id="UP001454036"/>
    </source>
</evidence>
<dbReference type="SUPFAM" id="SSF74650">
    <property type="entry name" value="Galactose mutarotase-like"/>
    <property type="match status" value="1"/>
</dbReference>
<dbReference type="Pfam" id="PF01263">
    <property type="entry name" value="Aldose_epim"/>
    <property type="match status" value="1"/>
</dbReference>
<dbReference type="AlphaFoldDB" id="A0AAV3Q7Z9"/>
<dbReference type="Gene3D" id="2.70.98.10">
    <property type="match status" value="1"/>
</dbReference>
<dbReference type="InterPro" id="IPR014718">
    <property type="entry name" value="GH-type_carb-bd"/>
</dbReference>
<dbReference type="GO" id="GO:0006006">
    <property type="term" value="P:glucose metabolic process"/>
    <property type="evidence" value="ECO:0007669"/>
    <property type="project" value="TreeGrafter"/>
</dbReference>
<proteinExistence type="predicted"/>
<dbReference type="EMBL" id="BAABME010003653">
    <property type="protein sequence ID" value="GAA0159660.1"/>
    <property type="molecule type" value="Genomic_DNA"/>
</dbReference>
<dbReference type="GO" id="GO:0033499">
    <property type="term" value="P:galactose catabolic process via UDP-galactose, Leloir pathway"/>
    <property type="evidence" value="ECO:0007669"/>
    <property type="project" value="TreeGrafter"/>
</dbReference>
<accession>A0AAV3Q7Z9</accession>
<protein>
    <submittedName>
        <fullName evidence="1">Epimerase/racemase</fullName>
    </submittedName>
</protein>
<dbReference type="GO" id="GO:0030246">
    <property type="term" value="F:carbohydrate binding"/>
    <property type="evidence" value="ECO:0007669"/>
    <property type="project" value="InterPro"/>
</dbReference>
<dbReference type="PANTHER" id="PTHR10091:SF3">
    <property type="entry name" value="ALDOSE 1-EPIMERASE"/>
    <property type="match status" value="1"/>
</dbReference>
<evidence type="ECO:0000313" key="1">
    <source>
        <dbReference type="EMBL" id="GAA0159660.1"/>
    </source>
</evidence>
<dbReference type="PANTHER" id="PTHR10091">
    <property type="entry name" value="ALDOSE-1-EPIMERASE"/>
    <property type="match status" value="1"/>
</dbReference>
<dbReference type="InterPro" id="IPR008183">
    <property type="entry name" value="Aldose_1/G6P_1-epimerase"/>
</dbReference>
<gene>
    <name evidence="1" type="ORF">LIER_16383</name>
</gene>
<dbReference type="Proteomes" id="UP001454036">
    <property type="component" value="Unassembled WGS sequence"/>
</dbReference>
<dbReference type="InterPro" id="IPR011013">
    <property type="entry name" value="Gal_mutarotase_sf_dom"/>
</dbReference>
<organism evidence="1 2">
    <name type="scientific">Lithospermum erythrorhizon</name>
    <name type="common">Purple gromwell</name>
    <name type="synonym">Lithospermum officinale var. erythrorhizon</name>
    <dbReference type="NCBI Taxonomy" id="34254"/>
    <lineage>
        <taxon>Eukaryota</taxon>
        <taxon>Viridiplantae</taxon>
        <taxon>Streptophyta</taxon>
        <taxon>Embryophyta</taxon>
        <taxon>Tracheophyta</taxon>
        <taxon>Spermatophyta</taxon>
        <taxon>Magnoliopsida</taxon>
        <taxon>eudicotyledons</taxon>
        <taxon>Gunneridae</taxon>
        <taxon>Pentapetalae</taxon>
        <taxon>asterids</taxon>
        <taxon>lamiids</taxon>
        <taxon>Boraginales</taxon>
        <taxon>Boraginaceae</taxon>
        <taxon>Boraginoideae</taxon>
        <taxon>Lithospermeae</taxon>
        <taxon>Lithospermum</taxon>
    </lineage>
</organism>
<comment type="caution">
    <text evidence="1">The sequence shown here is derived from an EMBL/GenBank/DDBJ whole genome shotgun (WGS) entry which is preliminary data.</text>
</comment>